<name>A0ABU4JFH8_9FLAO</name>
<accession>A0ABU4JFH8</accession>
<comment type="caution">
    <text evidence="2">The sequence shown here is derived from an EMBL/GenBank/DDBJ whole genome shotgun (WGS) entry which is preliminary data.</text>
</comment>
<feature type="signal peptide" evidence="1">
    <location>
        <begin position="1"/>
        <end position="25"/>
    </location>
</feature>
<organism evidence="2 3">
    <name type="scientific">Epilithonimonas ginsengisoli</name>
    <dbReference type="NCBI Taxonomy" id="1245592"/>
    <lineage>
        <taxon>Bacteria</taxon>
        <taxon>Pseudomonadati</taxon>
        <taxon>Bacteroidota</taxon>
        <taxon>Flavobacteriia</taxon>
        <taxon>Flavobacteriales</taxon>
        <taxon>Weeksellaceae</taxon>
        <taxon>Chryseobacterium group</taxon>
        <taxon>Epilithonimonas</taxon>
    </lineage>
</organism>
<evidence type="ECO:0000256" key="1">
    <source>
        <dbReference type="SAM" id="SignalP"/>
    </source>
</evidence>
<gene>
    <name evidence="2" type="ORF">NG800_005925</name>
</gene>
<sequence length="244" mass="28409">MKKQFISFLTLILFLLIFQACEKKAEDLSKENSTQKNSDVEKTPTEFKSLLRPNENIELGKIYTDTVNFVDFMDYTDDYLFVVKKNNDTIHLIFNKDDSKFTKGNKLEIKWKMDSMRPAGDPEFLNYTEFLVSAKKIKNNISKRDFSKVKNQSFVISCGTGCAMTHNVKDVKQIDLSSIKVTFEIDMYMNEELSETFEENYTFYYDSSDKLKKIIREGDNEDALKFFIGGAKQSFEEFAIKLVN</sequence>
<keyword evidence="1" id="KW-0732">Signal</keyword>
<evidence type="ECO:0000313" key="2">
    <source>
        <dbReference type="EMBL" id="MDW8548437.1"/>
    </source>
</evidence>
<dbReference type="EMBL" id="JAMXLT020000008">
    <property type="protein sequence ID" value="MDW8548437.1"/>
    <property type="molecule type" value="Genomic_DNA"/>
</dbReference>
<feature type="chain" id="PRO_5046433134" evidence="1">
    <location>
        <begin position="26"/>
        <end position="244"/>
    </location>
</feature>
<dbReference type="RefSeq" id="WP_063968620.1">
    <property type="nucleotide sequence ID" value="NZ_JAMXLT020000008.1"/>
</dbReference>
<protein>
    <submittedName>
        <fullName evidence="2">Uncharacterized protein</fullName>
    </submittedName>
</protein>
<dbReference type="Proteomes" id="UP001204439">
    <property type="component" value="Unassembled WGS sequence"/>
</dbReference>
<proteinExistence type="predicted"/>
<evidence type="ECO:0000313" key="3">
    <source>
        <dbReference type="Proteomes" id="UP001204439"/>
    </source>
</evidence>
<keyword evidence="3" id="KW-1185">Reference proteome</keyword>
<reference evidence="2 3" key="1">
    <citation type="submission" date="2023-11" db="EMBL/GenBank/DDBJ databases">
        <title>First isolation, identification, and characterization of non-pathogenic Epilithonimonas ginsengisoli isolated from diseased farmed rainbow trout (Oncorhynchus mykiss) in Chile.</title>
        <authorList>
            <person name="Miranda C.D."/>
            <person name="Irgang R."/>
            <person name="Concha C."/>
            <person name="Rojas R."/>
            <person name="Avendano R."/>
        </authorList>
    </citation>
    <scope>NUCLEOTIDE SEQUENCE [LARGE SCALE GENOMIC DNA]</scope>
    <source>
        <strain evidence="2 3">FP99</strain>
    </source>
</reference>
<dbReference type="PROSITE" id="PS51257">
    <property type="entry name" value="PROKAR_LIPOPROTEIN"/>
    <property type="match status" value="1"/>
</dbReference>